<feature type="domain" description="Protein kinase" evidence="2">
    <location>
        <begin position="179"/>
        <end position="233"/>
    </location>
</feature>
<dbReference type="InterPro" id="IPR011009">
    <property type="entry name" value="Kinase-like_dom_sf"/>
</dbReference>
<dbReference type="EnsemblPlants" id="KRH46806">
    <property type="protein sequence ID" value="KRH46806"/>
    <property type="gene ID" value="GLYMA_08G357500"/>
</dbReference>
<dbReference type="SUPFAM" id="SSF56112">
    <property type="entry name" value="Protein kinase-like (PK-like)"/>
    <property type="match status" value="1"/>
</dbReference>
<proteinExistence type="predicted"/>
<keyword evidence="5" id="KW-1185">Reference proteome</keyword>
<evidence type="ECO:0000313" key="3">
    <source>
        <dbReference type="EMBL" id="KRH46806.1"/>
    </source>
</evidence>
<evidence type="ECO:0000313" key="4">
    <source>
        <dbReference type="EnsemblPlants" id="KRH46806"/>
    </source>
</evidence>
<dbReference type="EMBL" id="CM000841">
    <property type="protein sequence ID" value="KRH46806.1"/>
    <property type="molecule type" value="Genomic_DNA"/>
</dbReference>
<evidence type="ECO:0000256" key="1">
    <source>
        <dbReference type="SAM" id="Phobius"/>
    </source>
</evidence>
<dbReference type="AlphaFoldDB" id="A0A0R0IXM7"/>
<dbReference type="OMA" id="AITICTY"/>
<keyword evidence="1" id="KW-0812">Transmembrane</keyword>
<dbReference type="GO" id="GO:0004672">
    <property type="term" value="F:protein kinase activity"/>
    <property type="evidence" value="ECO:0007669"/>
    <property type="project" value="InterPro"/>
</dbReference>
<dbReference type="Gene3D" id="3.30.200.20">
    <property type="entry name" value="Phosphorylase Kinase, domain 1"/>
    <property type="match status" value="1"/>
</dbReference>
<reference evidence="3 4" key="1">
    <citation type="journal article" date="2010" name="Nature">
        <title>Genome sequence of the palaeopolyploid soybean.</title>
        <authorList>
            <person name="Schmutz J."/>
            <person name="Cannon S.B."/>
            <person name="Schlueter J."/>
            <person name="Ma J."/>
            <person name="Mitros T."/>
            <person name="Nelson W."/>
            <person name="Hyten D.L."/>
            <person name="Song Q."/>
            <person name="Thelen J.J."/>
            <person name="Cheng J."/>
            <person name="Xu D."/>
            <person name="Hellsten U."/>
            <person name="May G.D."/>
            <person name="Yu Y."/>
            <person name="Sakurai T."/>
            <person name="Umezawa T."/>
            <person name="Bhattacharyya M.K."/>
            <person name="Sandhu D."/>
            <person name="Valliyodan B."/>
            <person name="Lindquist E."/>
            <person name="Peto M."/>
            <person name="Grant D."/>
            <person name="Shu S."/>
            <person name="Goodstein D."/>
            <person name="Barry K."/>
            <person name="Futrell-Griggs M."/>
            <person name="Abernathy B."/>
            <person name="Du J."/>
            <person name="Tian Z."/>
            <person name="Zhu L."/>
            <person name="Gill N."/>
            <person name="Joshi T."/>
            <person name="Libault M."/>
            <person name="Sethuraman A."/>
            <person name="Zhang X.-C."/>
            <person name="Shinozaki K."/>
            <person name="Nguyen H.T."/>
            <person name="Wing R.A."/>
            <person name="Cregan P."/>
            <person name="Specht J."/>
            <person name="Grimwood J."/>
            <person name="Rokhsar D."/>
            <person name="Stacey G."/>
            <person name="Shoemaker R.C."/>
            <person name="Jackson S.A."/>
        </authorList>
    </citation>
    <scope>NUCLEOTIDE SEQUENCE [LARGE SCALE GENOMIC DNA]</scope>
    <source>
        <strain evidence="4">cv. Williams 82</strain>
        <tissue evidence="3">Callus</tissue>
    </source>
</reference>
<dbReference type="PROSITE" id="PS50011">
    <property type="entry name" value="PROTEIN_KINASE_DOM"/>
    <property type="match status" value="1"/>
</dbReference>
<evidence type="ECO:0000259" key="2">
    <source>
        <dbReference type="PROSITE" id="PS50011"/>
    </source>
</evidence>
<dbReference type="InterPro" id="IPR000719">
    <property type="entry name" value="Prot_kinase_dom"/>
</dbReference>
<evidence type="ECO:0000313" key="5">
    <source>
        <dbReference type="Proteomes" id="UP000008827"/>
    </source>
</evidence>
<dbReference type="OrthoDB" id="1938319at2759"/>
<dbReference type="PaxDb" id="3847-GLYMA08G47231.1"/>
<organism evidence="3">
    <name type="scientific">Glycine max</name>
    <name type="common">Soybean</name>
    <name type="synonym">Glycine hispida</name>
    <dbReference type="NCBI Taxonomy" id="3847"/>
    <lineage>
        <taxon>Eukaryota</taxon>
        <taxon>Viridiplantae</taxon>
        <taxon>Streptophyta</taxon>
        <taxon>Embryophyta</taxon>
        <taxon>Tracheophyta</taxon>
        <taxon>Spermatophyta</taxon>
        <taxon>Magnoliopsida</taxon>
        <taxon>eudicotyledons</taxon>
        <taxon>Gunneridae</taxon>
        <taxon>Pentapetalae</taxon>
        <taxon>rosids</taxon>
        <taxon>fabids</taxon>
        <taxon>Fabales</taxon>
        <taxon>Fabaceae</taxon>
        <taxon>Papilionoideae</taxon>
        <taxon>50 kb inversion clade</taxon>
        <taxon>NPAAA clade</taxon>
        <taxon>indigoferoid/millettioid clade</taxon>
        <taxon>Phaseoleae</taxon>
        <taxon>Glycine</taxon>
        <taxon>Glycine subgen. Soja</taxon>
    </lineage>
</organism>
<dbReference type="PANTHER" id="PTHR32444:SF198">
    <property type="entry name" value="BULB-TYPE LECTIN DOMAIN-CONTAINING PROTEIN"/>
    <property type="match status" value="1"/>
</dbReference>
<keyword evidence="1" id="KW-1133">Transmembrane helix</keyword>
<dbReference type="Pfam" id="PF07714">
    <property type="entry name" value="PK_Tyr_Ser-Thr"/>
    <property type="match status" value="1"/>
</dbReference>
<keyword evidence="1" id="KW-0472">Membrane</keyword>
<dbReference type="Gramene" id="KRH46806">
    <property type="protein sequence ID" value="KRH46806"/>
    <property type="gene ID" value="GLYMA_08G357500"/>
</dbReference>
<accession>A0A0R0IXM7</accession>
<feature type="transmembrane region" description="Helical" evidence="1">
    <location>
        <begin position="57"/>
        <end position="78"/>
    </location>
</feature>
<dbReference type="PANTHER" id="PTHR32444">
    <property type="entry name" value="BULB-TYPE LECTIN DOMAIN-CONTAINING PROTEIN"/>
    <property type="match status" value="1"/>
</dbReference>
<gene>
    <name evidence="3" type="ORF">GLYMA_08G357500</name>
</gene>
<dbReference type="SMR" id="A0A0R0IXM7"/>
<dbReference type="InterPro" id="IPR001245">
    <property type="entry name" value="Ser-Thr/Tyr_kinase_cat_dom"/>
</dbReference>
<sequence>MGSHMEQSSIAYSYHADIGSMSWGGNLIDIQQFSNGGLDLYVLVAHTELDEKRNRTVIIAITVAIGTTLIVICAYILWRTISNHHGNIYHHYAFKFTQTSSLYNGRVYANLQRHAQNLHNNKFFLFTMREIIKGFIQLNGGGAPVEYTSDNVFGDLSQVKLQELLIFNFEKIVTATNNFHHSNKLGQGGFGPVYKGQLQDGQEIAVQGLEEFMSEVVVISKLQHRNLVRLLGC</sequence>
<reference evidence="3" key="3">
    <citation type="submission" date="2018-07" db="EMBL/GenBank/DDBJ databases">
        <title>WGS assembly of Glycine max.</title>
        <authorList>
            <person name="Schmutz J."/>
            <person name="Cannon S."/>
            <person name="Schlueter J."/>
            <person name="Ma J."/>
            <person name="Mitros T."/>
            <person name="Nelson W."/>
            <person name="Hyten D."/>
            <person name="Song Q."/>
            <person name="Thelen J."/>
            <person name="Cheng J."/>
            <person name="Xu D."/>
            <person name="Hellsten U."/>
            <person name="May G."/>
            <person name="Yu Y."/>
            <person name="Sakurai T."/>
            <person name="Umezawa T."/>
            <person name="Bhattacharyya M."/>
            <person name="Sandhu D."/>
            <person name="Valliyodan B."/>
            <person name="Lindquist E."/>
            <person name="Peto M."/>
            <person name="Grant D."/>
            <person name="Shu S."/>
            <person name="Goodstein D."/>
            <person name="Barry K."/>
            <person name="Futrell-Griggs M."/>
            <person name="Abernathy B."/>
            <person name="Du J."/>
            <person name="Tian Z."/>
            <person name="Zhu L."/>
            <person name="Gill N."/>
            <person name="Joshi T."/>
            <person name="Libault M."/>
            <person name="Sethuraman A."/>
            <person name="Zhang X."/>
            <person name="Shinozaki K."/>
            <person name="Nguyen H."/>
            <person name="Wing R."/>
            <person name="Cregan P."/>
            <person name="Specht J."/>
            <person name="Grimwood J."/>
            <person name="Rokhsar D."/>
            <person name="Stacey G."/>
            <person name="Shoemaker R."/>
            <person name="Jackson S."/>
        </authorList>
    </citation>
    <scope>NUCLEOTIDE SEQUENCE</scope>
    <source>
        <tissue evidence="3">Callus</tissue>
    </source>
</reference>
<reference evidence="4" key="2">
    <citation type="submission" date="2018-02" db="UniProtKB">
        <authorList>
            <consortium name="EnsemblPlants"/>
        </authorList>
    </citation>
    <scope>IDENTIFICATION</scope>
    <source>
        <strain evidence="4">Williams 82</strain>
    </source>
</reference>
<protein>
    <recommendedName>
        <fullName evidence="2">Protein kinase domain-containing protein</fullName>
    </recommendedName>
</protein>
<dbReference type="Proteomes" id="UP000008827">
    <property type="component" value="Chromosome 8"/>
</dbReference>
<dbReference type="InParanoid" id="A0A0R0IXM7"/>
<dbReference type="GO" id="GO:0005524">
    <property type="term" value="F:ATP binding"/>
    <property type="evidence" value="ECO:0007669"/>
    <property type="project" value="InterPro"/>
</dbReference>
<name>A0A0R0IXM7_SOYBN</name>